<evidence type="ECO:0000256" key="1">
    <source>
        <dbReference type="ARBA" id="ARBA00011961"/>
    </source>
</evidence>
<dbReference type="Proteomes" id="UP000886520">
    <property type="component" value="Chromosome 13"/>
</dbReference>
<reference evidence="3" key="1">
    <citation type="submission" date="2021-01" db="EMBL/GenBank/DDBJ databases">
        <title>Adiantum capillus-veneris genome.</title>
        <authorList>
            <person name="Fang Y."/>
            <person name="Liao Q."/>
        </authorList>
    </citation>
    <scope>NUCLEOTIDE SEQUENCE</scope>
    <source>
        <strain evidence="3">H3</strain>
        <tissue evidence="3">Leaf</tissue>
    </source>
</reference>
<dbReference type="Pfam" id="PF03881">
    <property type="entry name" value="Fructosamin_kin"/>
    <property type="match status" value="1"/>
</dbReference>
<comment type="catalytic activity">
    <reaction evidence="2">
        <text>N(6)-D-ribulosyl-L-lysyl-[protein] + ATP = N(6)-(3-O-phospho-D-ribulosyl)-L-lysyl-[protein] + ADP + H(+)</text>
        <dbReference type="Rhea" id="RHEA:48432"/>
        <dbReference type="Rhea" id="RHEA-COMP:12103"/>
        <dbReference type="Rhea" id="RHEA-COMP:12104"/>
        <dbReference type="ChEBI" id="CHEBI:15378"/>
        <dbReference type="ChEBI" id="CHEBI:30616"/>
        <dbReference type="ChEBI" id="CHEBI:90418"/>
        <dbReference type="ChEBI" id="CHEBI:90420"/>
        <dbReference type="ChEBI" id="CHEBI:456216"/>
        <dbReference type="EC" id="2.7.1.172"/>
    </reaction>
    <physiologicalReaction direction="left-to-right" evidence="2">
        <dbReference type="Rhea" id="RHEA:48433"/>
    </physiologicalReaction>
</comment>
<dbReference type="OrthoDB" id="5772781at2759"/>
<sequence>MHLDFVKFTASRLICSRLEFQSRKKGLAIWCQGWFEFNSDLSGGSGDQIHAGDFKVLSHLKGLGCGDLVCKPKAIHFRGCTNESYQFKCTERSYFVKVNRSFKASEMFAGEFEGLQKLHLTQAIRAPQPLGFGDLPDCGSYIIMEHLQFRPFGMMQKKSQEALGRSLAVLHQYDVGDLFGFSLDTRLGVMPLENRWASSWAEFFLESRLKDRLKRVHVALGETVTELQSKEGMLLKRVEGILGSYTCKPCLLHGDLWMGNTGLTSEGEVAMFDPATFIGDAEFDLAFQEWAPVPGFPGFSDAFYDSYHAVLPRAPGFLDRRKVYQLFHLLNHLLIYGLEYYKHVLAMVDSLLLD</sequence>
<gene>
    <name evidence="3" type="ORF">GOP47_0013491</name>
</gene>
<dbReference type="GO" id="GO:0102193">
    <property type="term" value="F:protein-ribulosamine 3-kinase activity"/>
    <property type="evidence" value="ECO:0007669"/>
    <property type="project" value="UniProtKB-EC"/>
</dbReference>
<dbReference type="Gene3D" id="3.90.1200.10">
    <property type="match status" value="1"/>
</dbReference>
<dbReference type="InterPro" id="IPR011009">
    <property type="entry name" value="Kinase-like_dom_sf"/>
</dbReference>
<dbReference type="PANTHER" id="PTHR12149">
    <property type="entry name" value="FRUCTOSAMINE 3 KINASE-RELATED PROTEIN"/>
    <property type="match status" value="1"/>
</dbReference>
<protein>
    <recommendedName>
        <fullName evidence="1">protein-ribulosamine 3-kinase</fullName>
        <ecNumber evidence="1">2.7.1.172</ecNumber>
    </recommendedName>
</protein>
<dbReference type="AlphaFoldDB" id="A0A9D4UNU7"/>
<organism evidence="3 4">
    <name type="scientific">Adiantum capillus-veneris</name>
    <name type="common">Maidenhair fern</name>
    <dbReference type="NCBI Taxonomy" id="13818"/>
    <lineage>
        <taxon>Eukaryota</taxon>
        <taxon>Viridiplantae</taxon>
        <taxon>Streptophyta</taxon>
        <taxon>Embryophyta</taxon>
        <taxon>Tracheophyta</taxon>
        <taxon>Polypodiopsida</taxon>
        <taxon>Polypodiidae</taxon>
        <taxon>Polypodiales</taxon>
        <taxon>Pteridineae</taxon>
        <taxon>Pteridaceae</taxon>
        <taxon>Vittarioideae</taxon>
        <taxon>Adiantum</taxon>
    </lineage>
</organism>
<dbReference type="EMBL" id="JABFUD020000013">
    <property type="protein sequence ID" value="KAI5071240.1"/>
    <property type="molecule type" value="Genomic_DNA"/>
</dbReference>
<accession>A0A9D4UNU7</accession>
<evidence type="ECO:0000256" key="2">
    <source>
        <dbReference type="ARBA" id="ARBA00048655"/>
    </source>
</evidence>
<comment type="caution">
    <text evidence="3">The sequence shown here is derived from an EMBL/GenBank/DDBJ whole genome shotgun (WGS) entry which is preliminary data.</text>
</comment>
<name>A0A9D4UNU7_ADICA</name>
<keyword evidence="4" id="KW-1185">Reference proteome</keyword>
<dbReference type="PANTHER" id="PTHR12149:SF11">
    <property type="entry name" value="PROTEIN-RIBULOSAMINE 3-KINASE"/>
    <property type="match status" value="1"/>
</dbReference>
<dbReference type="InterPro" id="IPR016477">
    <property type="entry name" value="Fructo-/Ketosamine-3-kinase"/>
</dbReference>
<evidence type="ECO:0000313" key="3">
    <source>
        <dbReference type="EMBL" id="KAI5071240.1"/>
    </source>
</evidence>
<dbReference type="EC" id="2.7.1.172" evidence="1"/>
<dbReference type="Gene3D" id="3.30.200.20">
    <property type="entry name" value="Phosphorylase Kinase, domain 1"/>
    <property type="match status" value="1"/>
</dbReference>
<evidence type="ECO:0000313" key="4">
    <source>
        <dbReference type="Proteomes" id="UP000886520"/>
    </source>
</evidence>
<dbReference type="SUPFAM" id="SSF56112">
    <property type="entry name" value="Protein kinase-like (PK-like)"/>
    <property type="match status" value="1"/>
</dbReference>
<proteinExistence type="predicted"/>